<protein>
    <submittedName>
        <fullName evidence="2">Uncharacterized protein</fullName>
    </submittedName>
</protein>
<accession>A0A1H4CK16</accession>
<dbReference type="RefSeq" id="WP_091342381.1">
    <property type="nucleotide sequence ID" value="NZ_FNRM01000004.1"/>
</dbReference>
<keyword evidence="1" id="KW-0472">Membrane</keyword>
<name>A0A1H4CK16_ALKAM</name>
<dbReference type="OrthoDB" id="5761036at2"/>
<feature type="transmembrane region" description="Helical" evidence="1">
    <location>
        <begin position="270"/>
        <end position="296"/>
    </location>
</feature>
<keyword evidence="1" id="KW-1133">Transmembrane helix</keyword>
<gene>
    <name evidence="2" type="ORF">SAMN04488051_104198</name>
</gene>
<feature type="transmembrane region" description="Helical" evidence="1">
    <location>
        <begin position="302"/>
        <end position="321"/>
    </location>
</feature>
<sequence length="346" mass="38046">MADIYFPRTTERAQEFFAAEPDLLAQYQRQNPSRHGLLFPNQPYLLSCQPGDEGVLSAFDRYSARELQRLQQIADAYDNYTIALAYVTEELIKPVIHLIDEHGLTAAGAMVGATNSKYTAFQRSIVRYQQALLDLHEASQAKSQVRGARARGAHNPLLAAKEAHARRMHADMTARFQAQLQRYHATLGANASRSALLNPDRAVNVARYGRNNQRTGQTLRFANSQQVSTVQRFARGTQVASRGLLFIDAGVRANSVYRSDNRLREFITQYLGLGAGAAAGWMVGKGAIIAISALSLSMALTPVGWVLMVGTAAAVGFGAAYHTDKGMQRIAGYGYDTASDYIRSRR</sequence>
<dbReference type="STRING" id="152573.SAMN04488051_104198"/>
<organism evidence="2 3">
    <name type="scientific">Alkalimonas amylolytica</name>
    <dbReference type="NCBI Taxonomy" id="152573"/>
    <lineage>
        <taxon>Bacteria</taxon>
        <taxon>Pseudomonadati</taxon>
        <taxon>Pseudomonadota</taxon>
        <taxon>Gammaproteobacteria</taxon>
        <taxon>Alkalimonas</taxon>
    </lineage>
</organism>
<proteinExistence type="predicted"/>
<dbReference type="EMBL" id="FNRM01000004">
    <property type="protein sequence ID" value="SEA60694.1"/>
    <property type="molecule type" value="Genomic_DNA"/>
</dbReference>
<reference evidence="2 3" key="1">
    <citation type="submission" date="2016-10" db="EMBL/GenBank/DDBJ databases">
        <authorList>
            <person name="de Groot N.N."/>
        </authorList>
    </citation>
    <scope>NUCLEOTIDE SEQUENCE [LARGE SCALE GENOMIC DNA]</scope>
    <source>
        <strain evidence="2 3">CGMCC 1.3430</strain>
    </source>
</reference>
<dbReference type="AlphaFoldDB" id="A0A1H4CK16"/>
<keyword evidence="1" id="KW-0812">Transmembrane</keyword>
<evidence type="ECO:0000313" key="3">
    <source>
        <dbReference type="Proteomes" id="UP000198773"/>
    </source>
</evidence>
<evidence type="ECO:0000313" key="2">
    <source>
        <dbReference type="EMBL" id="SEA60694.1"/>
    </source>
</evidence>
<dbReference type="Proteomes" id="UP000198773">
    <property type="component" value="Unassembled WGS sequence"/>
</dbReference>
<keyword evidence="3" id="KW-1185">Reference proteome</keyword>
<evidence type="ECO:0000256" key="1">
    <source>
        <dbReference type="SAM" id="Phobius"/>
    </source>
</evidence>